<evidence type="ECO:0000313" key="2">
    <source>
        <dbReference type="EMBL" id="WWT54841.1"/>
    </source>
</evidence>
<keyword evidence="3" id="KW-1185">Reference proteome</keyword>
<evidence type="ECO:0000256" key="1">
    <source>
        <dbReference type="SAM" id="MobiDB-lite"/>
    </source>
</evidence>
<gene>
    <name evidence="2" type="ORF">V8J38_16570</name>
</gene>
<organism evidence="2 3">
    <name type="scientific">Brevundimonas olei</name>
    <dbReference type="NCBI Taxonomy" id="657642"/>
    <lineage>
        <taxon>Bacteria</taxon>
        <taxon>Pseudomonadati</taxon>
        <taxon>Pseudomonadota</taxon>
        <taxon>Alphaproteobacteria</taxon>
        <taxon>Caulobacterales</taxon>
        <taxon>Caulobacteraceae</taxon>
        <taxon>Brevundimonas</taxon>
    </lineage>
</organism>
<reference evidence="2 3" key="1">
    <citation type="submission" date="2024-02" db="EMBL/GenBank/DDBJ databases">
        <title>Distribution and functional of Brevundimonas-related endobacteria within Verticillium dahliae.</title>
        <authorList>
            <person name="Zeng H."/>
        </authorList>
    </citation>
    <scope>NUCLEOTIDE SEQUENCE [LARGE SCALE GENOMIC DNA]</scope>
    <source>
        <strain evidence="2 3">TRM 44200</strain>
    </source>
</reference>
<dbReference type="EMBL" id="CP146369">
    <property type="protein sequence ID" value="WWT54841.1"/>
    <property type="molecule type" value="Genomic_DNA"/>
</dbReference>
<accession>A0ABZ2IB34</accession>
<proteinExistence type="predicted"/>
<sequence length="276" mass="28436">MRDVDALMLARRLADGDLAAALAVLSHLDAVVDFDAGVDLAVQDAVRALARALDGRSVPLTASRRGDPVAVEAFSDLARGHAIVDVHGKDAPNHLGLVGHDLDRAAGLGTIAVKARAGRETLLRIGGHTALGLHAEVADEVLGDEPLEGDVHILDPVGRQGGDAGADVGQAVGHVRQVLKVAGEAVFVFRQQQVELAPVGRSERREKPRAIRHGRAGNGGVGVGADDGPALGGGVLDQDVHLIGDRALVLAVRAVASVKGDAGHGRPPSRWARSAK</sequence>
<feature type="region of interest" description="Disordered" evidence="1">
    <location>
        <begin position="200"/>
        <end position="223"/>
    </location>
</feature>
<protein>
    <submittedName>
        <fullName evidence="2">Uncharacterized protein</fullName>
    </submittedName>
</protein>
<name>A0ABZ2IB34_9CAUL</name>
<evidence type="ECO:0000313" key="3">
    <source>
        <dbReference type="Proteomes" id="UP001363460"/>
    </source>
</evidence>
<dbReference type="Proteomes" id="UP001363460">
    <property type="component" value="Chromosome"/>
</dbReference>